<gene>
    <name evidence="3" type="ORF">MM415A01573_0010</name>
    <name evidence="2" type="ORF">MM415B01824_0013</name>
    <name evidence="1" type="ORF">TM448A07310_0009</name>
</gene>
<name>A0A6H2A6I5_9ZZZZ</name>
<reference evidence="1" key="1">
    <citation type="submission" date="2020-03" db="EMBL/GenBank/DDBJ databases">
        <title>The deep terrestrial virosphere.</title>
        <authorList>
            <person name="Holmfeldt K."/>
            <person name="Nilsson E."/>
            <person name="Simone D."/>
            <person name="Lopez-Fernandez M."/>
            <person name="Wu X."/>
            <person name="de Brujin I."/>
            <person name="Lundin D."/>
            <person name="Andersson A."/>
            <person name="Bertilsson S."/>
            <person name="Dopson M."/>
        </authorList>
    </citation>
    <scope>NUCLEOTIDE SEQUENCE</scope>
    <source>
        <strain evidence="3">MM415A01573</strain>
        <strain evidence="2">MM415B01824</strain>
        <strain evidence="1">TM448A07310</strain>
    </source>
</reference>
<dbReference type="EMBL" id="MT142207">
    <property type="protein sequence ID" value="QJA76143.1"/>
    <property type="molecule type" value="Genomic_DNA"/>
</dbReference>
<dbReference type="EMBL" id="MT141227">
    <property type="protein sequence ID" value="QJA56576.1"/>
    <property type="molecule type" value="Genomic_DNA"/>
</dbReference>
<accession>A0A6H2A6I5</accession>
<proteinExistence type="predicted"/>
<evidence type="ECO:0000313" key="2">
    <source>
        <dbReference type="EMBL" id="QJA56576.1"/>
    </source>
</evidence>
<organism evidence="1">
    <name type="scientific">viral metagenome</name>
    <dbReference type="NCBI Taxonomy" id="1070528"/>
    <lineage>
        <taxon>unclassified sequences</taxon>
        <taxon>metagenomes</taxon>
        <taxon>organismal metagenomes</taxon>
    </lineage>
</organism>
<protein>
    <submittedName>
        <fullName evidence="1">Uncharacterized protein</fullName>
    </submittedName>
</protein>
<sequence>MKRLEVEFYDSNFRHGWEGEDRDDLAIATAIGYVKSEDDKQLTLVMAYSNFGLNFAKLTIPKGSIRSIKELRLK</sequence>
<dbReference type="EMBL" id="MT144572">
    <property type="protein sequence ID" value="QJA55155.1"/>
    <property type="molecule type" value="Genomic_DNA"/>
</dbReference>
<evidence type="ECO:0000313" key="1">
    <source>
        <dbReference type="EMBL" id="QJA55155.1"/>
    </source>
</evidence>
<dbReference type="AlphaFoldDB" id="A0A6H2A6I5"/>
<evidence type="ECO:0000313" key="3">
    <source>
        <dbReference type="EMBL" id="QJA76143.1"/>
    </source>
</evidence>